<evidence type="ECO:0008006" key="3">
    <source>
        <dbReference type="Google" id="ProtNLM"/>
    </source>
</evidence>
<keyword evidence="2" id="KW-1185">Reference proteome</keyword>
<dbReference type="AlphaFoldDB" id="A0A9X1I880"/>
<accession>A0A9X1I880</accession>
<dbReference type="Proteomes" id="UP001139286">
    <property type="component" value="Unassembled WGS sequence"/>
</dbReference>
<name>A0A9X1I880_9FLAO</name>
<evidence type="ECO:0000313" key="1">
    <source>
        <dbReference type="EMBL" id="MCB4809621.1"/>
    </source>
</evidence>
<gene>
    <name evidence="1" type="ORF">LG651_15300</name>
</gene>
<protein>
    <recommendedName>
        <fullName evidence="3">HEAT repeat domain-containing protein</fullName>
    </recommendedName>
</protein>
<dbReference type="RefSeq" id="WP_226696978.1">
    <property type="nucleotide sequence ID" value="NZ_JAJAPX010000007.1"/>
</dbReference>
<reference evidence="1" key="1">
    <citation type="submission" date="2021-10" db="EMBL/GenBank/DDBJ databases">
        <title>Tamlana sargassums sp. nov., and Tamlana laminarinivorans sp. nov., two new bacteria isolated from the brown alga.</title>
        <authorList>
            <person name="Li J."/>
        </authorList>
    </citation>
    <scope>NUCLEOTIDE SEQUENCE</scope>
    <source>
        <strain evidence="1">62-3</strain>
    </source>
</reference>
<dbReference type="EMBL" id="JAJAPX010000007">
    <property type="protein sequence ID" value="MCB4809621.1"/>
    <property type="molecule type" value="Genomic_DNA"/>
</dbReference>
<proteinExistence type="predicted"/>
<sequence length="228" mass="26421">MGLDFNKEIERIIEEKKEKSPNELYEVYRIRKKEDEYVTMELRKNGFKVSSLYGLVNYKQTDFGYILILLEILKSDKISDDIIKDGIIRALTVKKAKGQVEDYLLREFQNLTENQTATLGGTIGNLFEYLYSDKYFDQIVEIVQNKKYGTARQMFVSGLAKTKKHKEEVENLLIDLSFDRDVALHAVGGMGKLKSVKAKKRLTELLIDKNKTISKKAKSVLEKIEKYE</sequence>
<organism evidence="1 2">
    <name type="scientific">Neotamlana sargassicola</name>
    <dbReference type="NCBI Taxonomy" id="2883125"/>
    <lineage>
        <taxon>Bacteria</taxon>
        <taxon>Pseudomonadati</taxon>
        <taxon>Bacteroidota</taxon>
        <taxon>Flavobacteriia</taxon>
        <taxon>Flavobacteriales</taxon>
        <taxon>Flavobacteriaceae</taxon>
        <taxon>Neotamlana</taxon>
    </lineage>
</organism>
<evidence type="ECO:0000313" key="2">
    <source>
        <dbReference type="Proteomes" id="UP001139286"/>
    </source>
</evidence>
<comment type="caution">
    <text evidence="1">The sequence shown here is derived from an EMBL/GenBank/DDBJ whole genome shotgun (WGS) entry which is preliminary data.</text>
</comment>